<reference evidence="4" key="1">
    <citation type="submission" date="2021-01" db="EMBL/GenBank/DDBJ databases">
        <authorList>
            <person name="Corre E."/>
            <person name="Pelletier E."/>
            <person name="Niang G."/>
            <person name="Scheremetjew M."/>
            <person name="Finn R."/>
            <person name="Kale V."/>
            <person name="Holt S."/>
            <person name="Cochrane G."/>
            <person name="Meng A."/>
            <person name="Brown T."/>
            <person name="Cohen L."/>
        </authorList>
    </citation>
    <scope>NUCLEOTIDE SEQUENCE</scope>
    <source>
        <strain evidence="4">308</strain>
    </source>
</reference>
<feature type="domain" description="RING-type" evidence="2">
    <location>
        <begin position="85"/>
        <end position="132"/>
    </location>
</feature>
<protein>
    <recommendedName>
        <fullName evidence="2">RING-type domain-containing protein</fullName>
    </recommendedName>
</protein>
<dbReference type="SUPFAM" id="SSF57850">
    <property type="entry name" value="RING/U-box"/>
    <property type="match status" value="1"/>
</dbReference>
<dbReference type="PROSITE" id="PS50089">
    <property type="entry name" value="ZF_RING_2"/>
    <property type="match status" value="1"/>
</dbReference>
<keyword evidence="1" id="KW-0479">Metal-binding</keyword>
<evidence type="ECO:0000313" key="4">
    <source>
        <dbReference type="EMBL" id="CAD8877782.1"/>
    </source>
</evidence>
<evidence type="ECO:0000256" key="1">
    <source>
        <dbReference type="PROSITE-ProRule" id="PRU00175"/>
    </source>
</evidence>
<evidence type="ECO:0000313" key="3">
    <source>
        <dbReference type="EMBL" id="CAD8877781.1"/>
    </source>
</evidence>
<dbReference type="PANTHER" id="PTHR22765:SF450">
    <property type="entry name" value="ERAD-ASSOCIATED E3 UBIQUITIN-PROTEIN LIGASE HRD1"/>
    <property type="match status" value="1"/>
</dbReference>
<proteinExistence type="predicted"/>
<evidence type="ECO:0000259" key="2">
    <source>
        <dbReference type="PROSITE" id="PS50089"/>
    </source>
</evidence>
<dbReference type="AlphaFoldDB" id="A0A6U5E6L1"/>
<dbReference type="Gene3D" id="3.30.40.10">
    <property type="entry name" value="Zinc/RING finger domain, C3HC4 (zinc finger)"/>
    <property type="match status" value="1"/>
</dbReference>
<accession>A0A6U5E6L1</accession>
<dbReference type="Pfam" id="PF13639">
    <property type="entry name" value="zf-RING_2"/>
    <property type="match status" value="1"/>
</dbReference>
<dbReference type="SMART" id="SM00184">
    <property type="entry name" value="RING"/>
    <property type="match status" value="1"/>
</dbReference>
<dbReference type="GO" id="GO:0061630">
    <property type="term" value="F:ubiquitin protein ligase activity"/>
    <property type="evidence" value="ECO:0007669"/>
    <property type="project" value="TreeGrafter"/>
</dbReference>
<name>A0A6U5E6L1_9STRA</name>
<keyword evidence="1" id="KW-0863">Zinc-finger</keyword>
<sequence>MGFASFFGQNVLIVETMMLTQKLWYQLMSGDNIGKEILLSSHSGFRDVEWGTNTGVICKDVDSSGLAKNIPSQLNFPQPTSLLACAICIQDFAVGDVVAFSSAPQSSGCNHIFHEKCILDWLERENSCPTCKREFAKIRMSRKKPVVIVSPRH</sequence>
<dbReference type="EMBL" id="HBFR01006890">
    <property type="protein sequence ID" value="CAD8877782.1"/>
    <property type="molecule type" value="Transcribed_RNA"/>
</dbReference>
<dbReference type="GO" id="GO:0008270">
    <property type="term" value="F:zinc ion binding"/>
    <property type="evidence" value="ECO:0007669"/>
    <property type="project" value="UniProtKB-KW"/>
</dbReference>
<dbReference type="InterPro" id="IPR013083">
    <property type="entry name" value="Znf_RING/FYVE/PHD"/>
</dbReference>
<dbReference type="GO" id="GO:0006511">
    <property type="term" value="P:ubiquitin-dependent protein catabolic process"/>
    <property type="evidence" value="ECO:0007669"/>
    <property type="project" value="TreeGrafter"/>
</dbReference>
<dbReference type="InterPro" id="IPR051826">
    <property type="entry name" value="E3_ubiquitin-ligase_domain"/>
</dbReference>
<organism evidence="4">
    <name type="scientific">Corethron hystrix</name>
    <dbReference type="NCBI Taxonomy" id="216773"/>
    <lineage>
        <taxon>Eukaryota</taxon>
        <taxon>Sar</taxon>
        <taxon>Stramenopiles</taxon>
        <taxon>Ochrophyta</taxon>
        <taxon>Bacillariophyta</taxon>
        <taxon>Coscinodiscophyceae</taxon>
        <taxon>Corethrophycidae</taxon>
        <taxon>Corethrales</taxon>
        <taxon>Corethraceae</taxon>
        <taxon>Corethron</taxon>
    </lineage>
</organism>
<keyword evidence="1" id="KW-0862">Zinc</keyword>
<dbReference type="EMBL" id="HBFR01006889">
    <property type="protein sequence ID" value="CAD8877781.1"/>
    <property type="molecule type" value="Transcribed_RNA"/>
</dbReference>
<dbReference type="InterPro" id="IPR001841">
    <property type="entry name" value="Znf_RING"/>
</dbReference>
<gene>
    <name evidence="3" type="ORF">CHYS00102_LOCUS4965</name>
    <name evidence="4" type="ORF">CHYS00102_LOCUS4966</name>
</gene>
<dbReference type="PANTHER" id="PTHR22765">
    <property type="entry name" value="RING FINGER AND PROTEASE ASSOCIATED DOMAIN-CONTAINING"/>
    <property type="match status" value="1"/>
</dbReference>